<evidence type="ECO:0008006" key="3">
    <source>
        <dbReference type="Google" id="ProtNLM"/>
    </source>
</evidence>
<dbReference type="Gene3D" id="3.10.450.50">
    <property type="match status" value="1"/>
</dbReference>
<reference evidence="1 2" key="1">
    <citation type="journal article" date="2018" name="Nat. Biotechnol.">
        <title>A standardized bacterial taxonomy based on genome phylogeny substantially revises the tree of life.</title>
        <authorList>
            <person name="Parks D.H."/>
            <person name="Chuvochina M."/>
            <person name="Waite D.W."/>
            <person name="Rinke C."/>
            <person name="Skarshewski A."/>
            <person name="Chaumeil P.A."/>
            <person name="Hugenholtz P."/>
        </authorList>
    </citation>
    <scope>NUCLEOTIDE SEQUENCE [LARGE SCALE GENOMIC DNA]</scope>
    <source>
        <strain evidence="1">UBA8844</strain>
    </source>
</reference>
<dbReference type="Proteomes" id="UP000264071">
    <property type="component" value="Unassembled WGS sequence"/>
</dbReference>
<organism evidence="1 2">
    <name type="scientific">Gemmatimonas aurantiaca</name>
    <dbReference type="NCBI Taxonomy" id="173480"/>
    <lineage>
        <taxon>Bacteria</taxon>
        <taxon>Pseudomonadati</taxon>
        <taxon>Gemmatimonadota</taxon>
        <taxon>Gemmatimonadia</taxon>
        <taxon>Gemmatimonadales</taxon>
        <taxon>Gemmatimonadaceae</taxon>
        <taxon>Gemmatimonas</taxon>
    </lineage>
</organism>
<proteinExistence type="predicted"/>
<comment type="caution">
    <text evidence="1">The sequence shown here is derived from an EMBL/GenBank/DDBJ whole genome shotgun (WGS) entry which is preliminary data.</text>
</comment>
<dbReference type="InterPro" id="IPR004027">
    <property type="entry name" value="SEC_C_motif"/>
</dbReference>
<sequence length="309" mass="34114">MSRGRSSRWRNTVTTPAFLSDPFRSRSVSVDRNAPCPCGSGRKFKKCHGAAVPPEVAALPAPERERLQRAVQLIERDRRIHQELLDWCDRKLGAEWANAALDQFAGGPDNELSEYDESFYAHWLLHHRPASATTATPAVQWLEMQRARHGARMDADVDALLIAQHESRIGLWRVTQVDVGVGYGLHDLLTGTTAFVYDDAGTLGEQPDDVCLGYVLTLDDIQLILGTHLDLLPMDEAEQIAQQVRDMAGVATDRASAARVPREFLADPLLHVTLRHAWHERASGYWNAAGHGGSPLHDGILGEPPGEST</sequence>
<dbReference type="SUPFAM" id="SSF103642">
    <property type="entry name" value="Sec-C motif"/>
    <property type="match status" value="1"/>
</dbReference>
<accession>A0A3D4V3F1</accession>
<evidence type="ECO:0000313" key="1">
    <source>
        <dbReference type="EMBL" id="HCT55633.1"/>
    </source>
</evidence>
<dbReference type="Pfam" id="PF02810">
    <property type="entry name" value="SEC-C"/>
    <property type="match status" value="1"/>
</dbReference>
<dbReference type="EMBL" id="DPIY01000001">
    <property type="protein sequence ID" value="HCT55633.1"/>
    <property type="molecule type" value="Genomic_DNA"/>
</dbReference>
<gene>
    <name evidence="1" type="ORF">DGD08_00320</name>
</gene>
<dbReference type="AlphaFoldDB" id="A0A3D4V3F1"/>
<evidence type="ECO:0000313" key="2">
    <source>
        <dbReference type="Proteomes" id="UP000264071"/>
    </source>
</evidence>
<protein>
    <recommendedName>
        <fullName evidence="3">SEC-C domain-containing protein</fullName>
    </recommendedName>
</protein>
<name>A0A3D4V3F1_9BACT</name>